<gene>
    <name evidence="6" type="ORF">BN1356_01669</name>
</gene>
<evidence type="ECO:0000256" key="3">
    <source>
        <dbReference type="ARBA" id="ARBA00022840"/>
    </source>
</evidence>
<name>A0A0E4H5U6_9STRE</name>
<evidence type="ECO:0000256" key="4">
    <source>
        <dbReference type="ARBA" id="ARBA00022967"/>
    </source>
</evidence>
<dbReference type="STRING" id="1608583.BN1356_01669"/>
<protein>
    <submittedName>
        <fullName evidence="6">Molybdenum ABC transporter ATPase</fullName>
    </submittedName>
</protein>
<dbReference type="InterPro" id="IPR003439">
    <property type="entry name" value="ABC_transporter-like_ATP-bd"/>
</dbReference>
<keyword evidence="3" id="KW-0067">ATP-binding</keyword>
<dbReference type="PROSITE" id="PS00211">
    <property type="entry name" value="ABC_TRANSPORTER_1"/>
    <property type="match status" value="1"/>
</dbReference>
<reference evidence="7" key="1">
    <citation type="submission" date="2015-03" db="EMBL/GenBank/DDBJ databases">
        <authorList>
            <person name="Urmite Genomes"/>
        </authorList>
    </citation>
    <scope>NUCLEOTIDE SEQUENCE [LARGE SCALE GENOMIC DNA]</scope>
    <source>
        <strain evidence="7">FF10</strain>
    </source>
</reference>
<evidence type="ECO:0000313" key="7">
    <source>
        <dbReference type="Proteomes" id="UP000198604"/>
    </source>
</evidence>
<dbReference type="Proteomes" id="UP000198604">
    <property type="component" value="Unassembled WGS sequence"/>
</dbReference>
<proteinExistence type="predicted"/>
<keyword evidence="4" id="KW-1278">Translocase</keyword>
<dbReference type="GO" id="GO:0005524">
    <property type="term" value="F:ATP binding"/>
    <property type="evidence" value="ECO:0007669"/>
    <property type="project" value="UniProtKB-KW"/>
</dbReference>
<dbReference type="SUPFAM" id="SSF52540">
    <property type="entry name" value="P-loop containing nucleoside triphosphate hydrolases"/>
    <property type="match status" value="1"/>
</dbReference>
<evidence type="ECO:0000256" key="2">
    <source>
        <dbReference type="ARBA" id="ARBA00022741"/>
    </source>
</evidence>
<dbReference type="GO" id="GO:0016887">
    <property type="term" value="F:ATP hydrolysis activity"/>
    <property type="evidence" value="ECO:0007669"/>
    <property type="project" value="InterPro"/>
</dbReference>
<evidence type="ECO:0000313" key="6">
    <source>
        <dbReference type="EMBL" id="CQR25328.1"/>
    </source>
</evidence>
<dbReference type="AlphaFoldDB" id="A0A0E4H5U6"/>
<dbReference type="PANTHER" id="PTHR42794:SF1">
    <property type="entry name" value="HEMIN IMPORT ATP-BINDING PROTEIN HMUV"/>
    <property type="match status" value="1"/>
</dbReference>
<dbReference type="InterPro" id="IPR003593">
    <property type="entry name" value="AAA+_ATPase"/>
</dbReference>
<evidence type="ECO:0000259" key="5">
    <source>
        <dbReference type="PROSITE" id="PS50893"/>
    </source>
</evidence>
<dbReference type="Pfam" id="PF00005">
    <property type="entry name" value="ABC_tran"/>
    <property type="match status" value="1"/>
</dbReference>
<dbReference type="InterPro" id="IPR017871">
    <property type="entry name" value="ABC_transporter-like_CS"/>
</dbReference>
<keyword evidence="1" id="KW-0813">Transport</keyword>
<dbReference type="PANTHER" id="PTHR42794">
    <property type="entry name" value="HEMIN IMPORT ATP-BINDING PROTEIN HMUV"/>
    <property type="match status" value="1"/>
</dbReference>
<evidence type="ECO:0000256" key="1">
    <source>
        <dbReference type="ARBA" id="ARBA00022448"/>
    </source>
</evidence>
<keyword evidence="2" id="KW-0547">Nucleotide-binding</keyword>
<dbReference type="SMART" id="SM00382">
    <property type="entry name" value="AAA"/>
    <property type="match status" value="1"/>
</dbReference>
<sequence>MILSLKEVSYRRQGKNILQNISWEFKKGQTWAILGLNGAGKSTLLRILTAEFWKSSGELTVLGVPFGKGDIPTLRTKIGIVGSFLAERFPTDLLAEQIVLTGKYKSSILYRKYGQKDLQEAIDMLTSIDGAHLVGRAYASLSQGERQLLLIARSLMESPELLILDEATVGLDLLARERLLKHLHHICQLDKAPAIIFVTHHAEEITADVSHVLLLKDGKVLAQGPKEDILTTDLLEDFYGNQVDLIPLGDERLFIKPRL</sequence>
<dbReference type="RefSeq" id="WP_093650886.1">
    <property type="nucleotide sequence ID" value="NZ_CTEN01000003.1"/>
</dbReference>
<keyword evidence="7" id="KW-1185">Reference proteome</keyword>
<feature type="domain" description="ABC transporter" evidence="5">
    <location>
        <begin position="3"/>
        <end position="242"/>
    </location>
</feature>
<dbReference type="Gene3D" id="3.40.50.300">
    <property type="entry name" value="P-loop containing nucleotide triphosphate hydrolases"/>
    <property type="match status" value="1"/>
</dbReference>
<dbReference type="PROSITE" id="PS50893">
    <property type="entry name" value="ABC_TRANSPORTER_2"/>
    <property type="match status" value="1"/>
</dbReference>
<dbReference type="InterPro" id="IPR027417">
    <property type="entry name" value="P-loop_NTPase"/>
</dbReference>
<organism evidence="6 7">
    <name type="scientific">Streptococcus varani</name>
    <dbReference type="NCBI Taxonomy" id="1608583"/>
    <lineage>
        <taxon>Bacteria</taxon>
        <taxon>Bacillati</taxon>
        <taxon>Bacillota</taxon>
        <taxon>Bacilli</taxon>
        <taxon>Lactobacillales</taxon>
        <taxon>Streptococcaceae</taxon>
        <taxon>Streptococcus</taxon>
    </lineage>
</organism>
<dbReference type="EMBL" id="CTEN01000003">
    <property type="protein sequence ID" value="CQR25328.1"/>
    <property type="molecule type" value="Genomic_DNA"/>
</dbReference>
<dbReference type="OrthoDB" id="9789994at2"/>
<accession>A0A0E4H5U6</accession>